<name>A0ABN9U5C4_9DINO</name>
<accession>A0ABN9U5C4</accession>
<evidence type="ECO:0000313" key="2">
    <source>
        <dbReference type="Proteomes" id="UP001189429"/>
    </source>
</evidence>
<reference evidence="1" key="1">
    <citation type="submission" date="2023-10" db="EMBL/GenBank/DDBJ databases">
        <authorList>
            <person name="Chen Y."/>
            <person name="Shah S."/>
            <person name="Dougan E. K."/>
            <person name="Thang M."/>
            <person name="Chan C."/>
        </authorList>
    </citation>
    <scope>NUCLEOTIDE SEQUENCE [LARGE SCALE GENOMIC DNA]</scope>
</reference>
<proteinExistence type="predicted"/>
<protein>
    <submittedName>
        <fullName evidence="1">Uncharacterized protein</fullName>
    </submittedName>
</protein>
<comment type="caution">
    <text evidence="1">The sequence shown here is derived from an EMBL/GenBank/DDBJ whole genome shotgun (WGS) entry which is preliminary data.</text>
</comment>
<dbReference type="EMBL" id="CAUYUJ010015458">
    <property type="protein sequence ID" value="CAK0854187.1"/>
    <property type="molecule type" value="Genomic_DNA"/>
</dbReference>
<evidence type="ECO:0000313" key="1">
    <source>
        <dbReference type="EMBL" id="CAK0854187.1"/>
    </source>
</evidence>
<keyword evidence="2" id="KW-1185">Reference proteome</keyword>
<sequence length="153" mass="16550">MGVVAETAIVTGVKHLDEQIPYGCPSATVDVPHDAEKGEVANLARSLYYTRQTAEELAQTPNTPPKVAKFAGDVARYANDLEFFTRQLALGLRMPVTVEPPYLPVDLQAVSPAAVLAAAFVGPRAPAPRGFSRRSRRPLRARAARGAPAWRFL</sequence>
<dbReference type="Proteomes" id="UP001189429">
    <property type="component" value="Unassembled WGS sequence"/>
</dbReference>
<organism evidence="1 2">
    <name type="scientific">Prorocentrum cordatum</name>
    <dbReference type="NCBI Taxonomy" id="2364126"/>
    <lineage>
        <taxon>Eukaryota</taxon>
        <taxon>Sar</taxon>
        <taxon>Alveolata</taxon>
        <taxon>Dinophyceae</taxon>
        <taxon>Prorocentrales</taxon>
        <taxon>Prorocentraceae</taxon>
        <taxon>Prorocentrum</taxon>
    </lineage>
</organism>
<gene>
    <name evidence="1" type="ORF">PCOR1329_LOCUS45385</name>
</gene>